<evidence type="ECO:0000256" key="1">
    <source>
        <dbReference type="SAM" id="SignalP"/>
    </source>
</evidence>
<dbReference type="Pfam" id="PF02221">
    <property type="entry name" value="E1_DerP2_DerF2"/>
    <property type="match status" value="1"/>
</dbReference>
<evidence type="ECO:0000259" key="2">
    <source>
        <dbReference type="Pfam" id="PF02221"/>
    </source>
</evidence>
<dbReference type="Gene3D" id="2.60.40.770">
    <property type="match status" value="1"/>
</dbReference>
<feature type="non-terminal residue" evidence="3">
    <location>
        <position position="1"/>
    </location>
</feature>
<gene>
    <name evidence="3" type="ORF">g.735</name>
</gene>
<feature type="signal peptide" evidence="1">
    <location>
        <begin position="1"/>
        <end position="25"/>
    </location>
</feature>
<organism evidence="3">
    <name type="scientific">Cuerna arida</name>
    <dbReference type="NCBI Taxonomy" id="1464854"/>
    <lineage>
        <taxon>Eukaryota</taxon>
        <taxon>Metazoa</taxon>
        <taxon>Ecdysozoa</taxon>
        <taxon>Arthropoda</taxon>
        <taxon>Hexapoda</taxon>
        <taxon>Insecta</taxon>
        <taxon>Pterygota</taxon>
        <taxon>Neoptera</taxon>
        <taxon>Paraneoptera</taxon>
        <taxon>Hemiptera</taxon>
        <taxon>Auchenorrhyncha</taxon>
        <taxon>Membracoidea</taxon>
        <taxon>Cicadellidae</taxon>
        <taxon>Cicadellinae</taxon>
        <taxon>Proconiini</taxon>
        <taxon>Cuerna</taxon>
    </lineage>
</organism>
<feature type="domain" description="MD-2-related lipid-recognition" evidence="2">
    <location>
        <begin position="159"/>
        <end position="217"/>
    </location>
</feature>
<accession>A0A1B6EHM0</accession>
<keyword evidence="1" id="KW-0732">Signal</keyword>
<reference evidence="3" key="1">
    <citation type="submission" date="2015-11" db="EMBL/GenBank/DDBJ databases">
        <title>De novo transcriptome assembly of four potential Pierce s Disease insect vectors from Arizona vineyards.</title>
        <authorList>
            <person name="Tassone E.E."/>
        </authorList>
    </citation>
    <scope>NUCLEOTIDE SEQUENCE</scope>
</reference>
<dbReference type="InterPro" id="IPR003172">
    <property type="entry name" value="ML_dom"/>
</dbReference>
<dbReference type="EMBL" id="GECZ01032351">
    <property type="protein sequence ID" value="JAS37418.1"/>
    <property type="molecule type" value="Transcribed_RNA"/>
</dbReference>
<dbReference type="InterPro" id="IPR014756">
    <property type="entry name" value="Ig_E-set"/>
</dbReference>
<evidence type="ECO:0000313" key="3">
    <source>
        <dbReference type="EMBL" id="JAS37418.1"/>
    </source>
</evidence>
<sequence>VAGAMERLLILASCVVMLLIGAAIAVSAGSVRHSQDNLNLLNFKPCKTVSTIQKCKVKKVEVKGCLRQDTSDLNRLLVKKYNPCEVTKNSHLNFTITLQAGFTSDQMLSQFSVIEYPKDSTECSNSVVRQPSRCPRKGSDTDCTPASHNNDPCLFQEYIRDSCRGGSCPLTVQDSREITDYLKINPDIAIKGTYNIQWKLWNKSNKKDYCCFTFKIKYT</sequence>
<dbReference type="AlphaFoldDB" id="A0A1B6EHM0"/>
<dbReference type="SUPFAM" id="SSF81296">
    <property type="entry name" value="E set domains"/>
    <property type="match status" value="1"/>
</dbReference>
<proteinExistence type="predicted"/>
<feature type="chain" id="PRO_5008582121" description="MD-2-related lipid-recognition domain-containing protein" evidence="1">
    <location>
        <begin position="26"/>
        <end position="219"/>
    </location>
</feature>
<name>A0A1B6EHM0_9HEMI</name>
<protein>
    <recommendedName>
        <fullName evidence="2">MD-2-related lipid-recognition domain-containing protein</fullName>
    </recommendedName>
</protein>